<evidence type="ECO:0000313" key="2">
    <source>
        <dbReference type="Proteomes" id="UP001148662"/>
    </source>
</evidence>
<reference evidence="1" key="1">
    <citation type="submission" date="2022-07" db="EMBL/GenBank/DDBJ databases">
        <title>Genome Sequence of Phlebia brevispora.</title>
        <authorList>
            <person name="Buettner E."/>
        </authorList>
    </citation>
    <scope>NUCLEOTIDE SEQUENCE</scope>
    <source>
        <strain evidence="1">MPL23</strain>
    </source>
</reference>
<name>A0ACC1TF82_9APHY</name>
<gene>
    <name evidence="1" type="ORF">NM688_g266</name>
</gene>
<comment type="caution">
    <text evidence="1">The sequence shown here is derived from an EMBL/GenBank/DDBJ whole genome shotgun (WGS) entry which is preliminary data.</text>
</comment>
<dbReference type="Proteomes" id="UP001148662">
    <property type="component" value="Unassembled WGS sequence"/>
</dbReference>
<dbReference type="EMBL" id="JANHOG010000019">
    <property type="protein sequence ID" value="KAJ3559565.1"/>
    <property type="molecule type" value="Genomic_DNA"/>
</dbReference>
<organism evidence="1 2">
    <name type="scientific">Phlebia brevispora</name>
    <dbReference type="NCBI Taxonomy" id="194682"/>
    <lineage>
        <taxon>Eukaryota</taxon>
        <taxon>Fungi</taxon>
        <taxon>Dikarya</taxon>
        <taxon>Basidiomycota</taxon>
        <taxon>Agaricomycotina</taxon>
        <taxon>Agaricomycetes</taxon>
        <taxon>Polyporales</taxon>
        <taxon>Meruliaceae</taxon>
        <taxon>Phlebia</taxon>
    </lineage>
</organism>
<evidence type="ECO:0000313" key="1">
    <source>
        <dbReference type="EMBL" id="KAJ3559565.1"/>
    </source>
</evidence>
<accession>A0ACC1TF82</accession>
<sequence>MDVGHPRSHGIKPAAVPRGGFPSFKLPPLLLKALTPVHQRILILGIRTPNAPELPYNPSFSNLVLKHLDCGNKMYKEMLPLMTQIPFDTFMSTFLPSGEDLTEAELRSVGDFSGLCTLFSEGKIRPKSKMYPAVAGVIQKVIDVKGADFIYRDTANTRETNVNDRCPDGSIYTTDNLAKATWELDPEAKAKAFEEYGRERGSYIGKRAYAFVEVPFSIKRAVSQSAFHNDPKSFVRHNEPTINQIAICASEILLRQHRVFLFMVYITRTYARVIRWDRAAVVVSEPMDLQQTPHLLLNFISRLVTTSTRARGHDETVTFASQDQTDLLGSCELTNPKAQKLLTDIVKAKEDFPIRAVICPRLDPKETPMTLLIGKHCSGADSPTGHATRGYIAFDTGEERLVFLKDSWRPDKSTTPPELETYKVLKEKEVQFVATALGGGDVGAPKQQETVNQDFFGMRVRPTKRVHHRIVLKEVGEPLTEYRSSLEMIIIVYDALRGHNEAYEKAGILHRDISVNNILINIDPPKDQRTGFLVDWDLCKSKDCLNNKATRAECSGTWPFLSALLLQYPWKQHELSDDLESFVHVLTWLAARFHRHQFTPMACIWPCVGPKAKIDAVDANKKNDGLAWFKYHFFDAGHEEPGGYYGGGDQKLYCIKDGCLNKLRFVDTWGPLPQLLASLYKVLKEHYDATDLEALEGYAHEVGQLQIPESQKLGFEASEEPVATRARALEPLEPTDSLLPVPEDLFTELTAISPSRTTKPLESSNRGNSIRILDHHHAFMNIFSRIANTTEDVNADKTADQFEGLTNYVYAGTAQGFGTHRSSKGSSNLPSDSASSRNTSPDVSEEHGVSYNPRSTSSDASSASPGMVGSTNIRVTRSSSRHDNFEHQFEQILEEIPIEGGLRLEDAVEASAAGSSKAGIPSISSDASSVNSFGGDKDPLPLPPVRIKRKHEATPSFSAASGNKRRNTRRRG</sequence>
<keyword evidence="2" id="KW-1185">Reference proteome</keyword>
<protein>
    <submittedName>
        <fullName evidence="1">Uncharacterized protein</fullName>
    </submittedName>
</protein>
<proteinExistence type="predicted"/>